<comment type="subunit">
    <text evidence="2">Heterodimer of the IorA and IorB subunits.</text>
</comment>
<comment type="function">
    <text evidence="1 14">Catalyzes the ferredoxin-dependent oxidative decarboxylation of arylpyruvates.</text>
</comment>
<feature type="domain" description="4Fe-4S ferredoxin-type" evidence="16">
    <location>
        <begin position="551"/>
        <end position="580"/>
    </location>
</feature>
<dbReference type="InterPro" id="IPR045025">
    <property type="entry name" value="HACL1-like"/>
</dbReference>
<keyword evidence="18" id="KW-1185">Reference proteome</keyword>
<organism evidence="17 18">
    <name type="scientific">Ruminiclostridium cellobioparum subsp. termitidis CT1112</name>
    <dbReference type="NCBI Taxonomy" id="1195236"/>
    <lineage>
        <taxon>Bacteria</taxon>
        <taxon>Bacillati</taxon>
        <taxon>Bacillota</taxon>
        <taxon>Clostridia</taxon>
        <taxon>Eubacteriales</taxon>
        <taxon>Oscillospiraceae</taxon>
        <taxon>Ruminiclostridium</taxon>
    </lineage>
</organism>
<evidence type="ECO:0000313" key="17">
    <source>
        <dbReference type="EMBL" id="EMS71794.1"/>
    </source>
</evidence>
<feature type="binding site" evidence="15">
    <location>
        <position position="570"/>
    </location>
    <ligand>
        <name>[4Fe-4S] cluster</name>
        <dbReference type="ChEBI" id="CHEBI:49883"/>
        <label>1</label>
    </ligand>
</feature>
<dbReference type="CDD" id="cd02008">
    <property type="entry name" value="TPP_IOR_alpha"/>
    <property type="match status" value="1"/>
</dbReference>
<evidence type="ECO:0000256" key="11">
    <source>
        <dbReference type="ARBA" id="ARBA00023014"/>
    </source>
</evidence>
<feature type="binding site" evidence="15">
    <location>
        <position position="538"/>
    </location>
    <ligand>
        <name>[4Fe-4S] cluster</name>
        <dbReference type="ChEBI" id="CHEBI:49883"/>
        <label>1</label>
    </ligand>
</feature>
<keyword evidence="11 14" id="KW-0411">Iron-sulfur</keyword>
<dbReference type="InterPro" id="IPR011766">
    <property type="entry name" value="TPP_enzyme_TPP-bd"/>
</dbReference>
<dbReference type="SUPFAM" id="SSF52518">
    <property type="entry name" value="Thiamin diphosphate-binding fold (THDP-binding)"/>
    <property type="match status" value="2"/>
</dbReference>
<protein>
    <recommendedName>
        <fullName evidence="4 14">Indolepyruvate oxidoreductase subunit IorA</fullName>
        <shortName evidence="14">IOR</shortName>
        <ecNumber evidence="3 14">1.2.7.8</ecNumber>
    </recommendedName>
    <alternativeName>
        <fullName evidence="12 14">Indolepyruvate ferredoxin oxidoreductase subunit alpha</fullName>
    </alternativeName>
</protein>
<evidence type="ECO:0000256" key="6">
    <source>
        <dbReference type="ARBA" id="ARBA00022485"/>
    </source>
</evidence>
<dbReference type="RefSeq" id="WP_004625775.1">
    <property type="nucleotide sequence ID" value="NZ_AORV01000033.1"/>
</dbReference>
<keyword evidence="10 14" id="KW-0408">Iron</keyword>
<evidence type="ECO:0000256" key="8">
    <source>
        <dbReference type="ARBA" id="ARBA00022982"/>
    </source>
</evidence>
<accession>S0FRI7</accession>
<keyword evidence="7 14" id="KW-0479">Metal-binding</keyword>
<keyword evidence="17" id="KW-0670">Pyruvate</keyword>
<dbReference type="GO" id="GO:0043805">
    <property type="term" value="F:indolepyruvate ferredoxin oxidoreductase activity"/>
    <property type="evidence" value="ECO:0007669"/>
    <property type="project" value="UniProtKB-UniRule"/>
</dbReference>
<evidence type="ECO:0000256" key="4">
    <source>
        <dbReference type="ARBA" id="ARBA00017710"/>
    </source>
</evidence>
<comment type="caution">
    <text evidence="17">The sequence shown here is derived from an EMBL/GenBank/DDBJ whole genome shotgun (WGS) entry which is preliminary data.</text>
</comment>
<keyword evidence="5 14" id="KW-0813">Transport</keyword>
<evidence type="ECO:0000256" key="10">
    <source>
        <dbReference type="ARBA" id="ARBA00023004"/>
    </source>
</evidence>
<feature type="binding site" evidence="15">
    <location>
        <position position="543"/>
    </location>
    <ligand>
        <name>[4Fe-4S] cluster</name>
        <dbReference type="ChEBI" id="CHEBI:49883"/>
        <label>2</label>
    </ligand>
</feature>
<reference evidence="17 18" key="1">
    <citation type="journal article" date="2013" name="Genome Announc.">
        <title>Draft Genome Sequence of the Cellulolytic, Mesophilic, Anaerobic Bacterium Clostridium termitidis Strain CT1112 (DSM 5398).</title>
        <authorList>
            <person name="Lal S."/>
            <person name="Ramachandran U."/>
            <person name="Zhang X."/>
            <person name="Munir R."/>
            <person name="Sparling R."/>
            <person name="Levin D.B."/>
        </authorList>
    </citation>
    <scope>NUCLEOTIDE SEQUENCE [LARGE SCALE GENOMIC DNA]</scope>
    <source>
        <strain evidence="17 18">CT1112</strain>
    </source>
</reference>
<dbReference type="EMBL" id="AORV01000033">
    <property type="protein sequence ID" value="EMS71794.1"/>
    <property type="molecule type" value="Genomic_DNA"/>
</dbReference>
<dbReference type="PANTHER" id="PTHR43710:SF5">
    <property type="entry name" value="INDOLEPYRUVATE FERREDOXIN OXIDOREDUCTASE ALPHA SUBUNIT"/>
    <property type="match status" value="1"/>
</dbReference>
<keyword evidence="8 14" id="KW-0249">Electron transport</keyword>
<dbReference type="GO" id="GO:0051539">
    <property type="term" value="F:4 iron, 4 sulfur cluster binding"/>
    <property type="evidence" value="ECO:0007669"/>
    <property type="project" value="UniProtKB-UniRule"/>
</dbReference>
<dbReference type="SUPFAM" id="SSF52922">
    <property type="entry name" value="TK C-terminal domain-like"/>
    <property type="match status" value="1"/>
</dbReference>
<evidence type="ECO:0000256" key="3">
    <source>
        <dbReference type="ARBA" id="ARBA00012812"/>
    </source>
</evidence>
<dbReference type="InterPro" id="IPR017896">
    <property type="entry name" value="4Fe4S_Fe-S-bd"/>
</dbReference>
<comment type="catalytic activity">
    <reaction evidence="13 14">
        <text>indole-3-pyruvate + 2 oxidized [2Fe-2S]-[ferredoxin] + CoA = (indol-3-yl)acetyl-CoA + 2 reduced [2Fe-2S]-[ferredoxin] + CO2 + H(+)</text>
        <dbReference type="Rhea" id="RHEA:12645"/>
        <dbReference type="Rhea" id="RHEA-COMP:10000"/>
        <dbReference type="Rhea" id="RHEA-COMP:10001"/>
        <dbReference type="ChEBI" id="CHEBI:15378"/>
        <dbReference type="ChEBI" id="CHEBI:16526"/>
        <dbReference type="ChEBI" id="CHEBI:17640"/>
        <dbReference type="ChEBI" id="CHEBI:33737"/>
        <dbReference type="ChEBI" id="CHEBI:33738"/>
        <dbReference type="ChEBI" id="CHEBI:57271"/>
        <dbReference type="ChEBI" id="CHEBI:57287"/>
        <dbReference type="EC" id="1.2.7.8"/>
    </reaction>
</comment>
<name>S0FRI7_RUMCE</name>
<dbReference type="PATRIC" id="fig|1195236.3.peg.2521"/>
<dbReference type="eggNOG" id="COG4231">
    <property type="taxonomic scope" value="Bacteria"/>
</dbReference>
<dbReference type="Pfam" id="PF02775">
    <property type="entry name" value="TPP_enzyme_C"/>
    <property type="match status" value="1"/>
</dbReference>
<dbReference type="STRING" id="1195236.CTER_2215"/>
<evidence type="ECO:0000256" key="2">
    <source>
        <dbReference type="ARBA" id="ARBA00011238"/>
    </source>
</evidence>
<keyword evidence="9 14" id="KW-0560">Oxidoreductase</keyword>
<evidence type="ECO:0000256" key="1">
    <source>
        <dbReference type="ARBA" id="ARBA00002995"/>
    </source>
</evidence>
<dbReference type="AlphaFoldDB" id="S0FRI7"/>
<feature type="domain" description="4Fe-4S ferredoxin-type" evidence="16">
    <location>
        <begin position="523"/>
        <end position="544"/>
    </location>
</feature>
<dbReference type="SUPFAM" id="SSF54862">
    <property type="entry name" value="4Fe-4S ferredoxins"/>
    <property type="match status" value="1"/>
</dbReference>
<dbReference type="Pfam" id="PF00037">
    <property type="entry name" value="Fer4"/>
    <property type="match status" value="1"/>
</dbReference>
<gene>
    <name evidence="17" type="ORF">CTER_2215</name>
</gene>
<dbReference type="NCBIfam" id="TIGR03336">
    <property type="entry name" value="IOR_alpha"/>
    <property type="match status" value="1"/>
</dbReference>
<dbReference type="Gene3D" id="3.40.50.920">
    <property type="match status" value="1"/>
</dbReference>
<dbReference type="PIRSF" id="PIRSF006439">
    <property type="entry name" value="Indolepyruvate_ferr_oxidored"/>
    <property type="match status" value="1"/>
</dbReference>
<comment type="cofactor">
    <cofactor evidence="14 15">
        <name>[4Fe-4S] cluster</name>
        <dbReference type="ChEBI" id="CHEBI:49883"/>
    </cofactor>
    <text evidence="14 15">Binds 2 [4Fe-4S] clusters. In this family the first cluster has a non-standard and varying [4Fe-4S] binding motif CX(2)CX(2)CX(4-5)CP.</text>
</comment>
<evidence type="ECO:0000313" key="18">
    <source>
        <dbReference type="Proteomes" id="UP000014155"/>
    </source>
</evidence>
<evidence type="ECO:0000256" key="7">
    <source>
        <dbReference type="ARBA" id="ARBA00022723"/>
    </source>
</evidence>
<dbReference type="EC" id="1.2.7.8" evidence="3 14"/>
<dbReference type="PANTHER" id="PTHR43710">
    <property type="entry name" value="2-HYDROXYACYL-COA LYASE"/>
    <property type="match status" value="1"/>
</dbReference>
<dbReference type="InterPro" id="IPR009014">
    <property type="entry name" value="Transketo_C/PFOR_II"/>
</dbReference>
<dbReference type="Gene3D" id="3.30.70.20">
    <property type="match status" value="1"/>
</dbReference>
<dbReference type="GO" id="GO:0046872">
    <property type="term" value="F:metal ion binding"/>
    <property type="evidence" value="ECO:0007669"/>
    <property type="project" value="UniProtKB-UniRule"/>
</dbReference>
<evidence type="ECO:0000259" key="16">
    <source>
        <dbReference type="PROSITE" id="PS51379"/>
    </source>
</evidence>
<dbReference type="InterPro" id="IPR029061">
    <property type="entry name" value="THDP-binding"/>
</dbReference>
<dbReference type="FunFam" id="3.40.50.970:FF:000039">
    <property type="entry name" value="Indolepyruvate oxidoreductase subunit IorA"/>
    <property type="match status" value="1"/>
</dbReference>
<feature type="binding site" evidence="15">
    <location>
        <position position="560"/>
    </location>
    <ligand>
        <name>[4Fe-4S] cluster</name>
        <dbReference type="ChEBI" id="CHEBI:49883"/>
        <label>2</label>
    </ligand>
</feature>
<dbReference type="InterPro" id="IPR002880">
    <property type="entry name" value="Pyrv_Fd/Flavodoxin_OxRdtase_N"/>
</dbReference>
<dbReference type="CDD" id="cd07034">
    <property type="entry name" value="TPP_PYR_PFOR_IOR-alpha_like"/>
    <property type="match status" value="1"/>
</dbReference>
<dbReference type="InterPro" id="IPR017721">
    <property type="entry name" value="IorA"/>
</dbReference>
<dbReference type="Proteomes" id="UP000014155">
    <property type="component" value="Unassembled WGS sequence"/>
</dbReference>
<evidence type="ECO:0000256" key="13">
    <source>
        <dbReference type="ARBA" id="ARBA00048332"/>
    </source>
</evidence>
<dbReference type="PROSITE" id="PS51379">
    <property type="entry name" value="4FE4S_FER_2"/>
    <property type="match status" value="2"/>
</dbReference>
<evidence type="ECO:0000256" key="12">
    <source>
        <dbReference type="ARBA" id="ARBA00030514"/>
    </source>
</evidence>
<dbReference type="Gene3D" id="3.40.50.970">
    <property type="match status" value="2"/>
</dbReference>
<keyword evidence="6 14" id="KW-0004">4Fe-4S</keyword>
<feature type="binding site" evidence="15">
    <location>
        <position position="566"/>
    </location>
    <ligand>
        <name>[4Fe-4S] cluster</name>
        <dbReference type="ChEBI" id="CHEBI:49883"/>
        <label>2</label>
    </ligand>
</feature>
<evidence type="ECO:0000256" key="5">
    <source>
        <dbReference type="ARBA" id="ARBA00022448"/>
    </source>
</evidence>
<dbReference type="Pfam" id="PF01855">
    <property type="entry name" value="POR_N"/>
    <property type="match status" value="1"/>
</dbReference>
<feature type="binding site" evidence="15">
    <location>
        <position position="535"/>
    </location>
    <ligand>
        <name>[4Fe-4S] cluster</name>
        <dbReference type="ChEBI" id="CHEBI:49883"/>
        <label>1</label>
    </ligand>
</feature>
<proteinExistence type="predicted"/>
<dbReference type="GO" id="GO:0030976">
    <property type="term" value="F:thiamine pyrophosphate binding"/>
    <property type="evidence" value="ECO:0007669"/>
    <property type="project" value="InterPro"/>
</dbReference>
<feature type="binding site" evidence="15">
    <location>
        <position position="532"/>
    </location>
    <ligand>
        <name>[4Fe-4S] cluster</name>
        <dbReference type="ChEBI" id="CHEBI:49883"/>
        <label>1</label>
    </ligand>
</feature>
<evidence type="ECO:0000256" key="9">
    <source>
        <dbReference type="ARBA" id="ARBA00023002"/>
    </source>
</evidence>
<evidence type="ECO:0000256" key="14">
    <source>
        <dbReference type="PIRNR" id="PIRNR006439"/>
    </source>
</evidence>
<evidence type="ECO:0000256" key="15">
    <source>
        <dbReference type="PIRSR" id="PIRSR006439-50"/>
    </source>
</evidence>
<feature type="binding site" evidence="15">
    <location>
        <position position="563"/>
    </location>
    <ligand>
        <name>[4Fe-4S] cluster</name>
        <dbReference type="ChEBI" id="CHEBI:49883"/>
        <label>2</label>
    </ligand>
</feature>
<sequence>MKKLMLGNEAVARGAYEAGCTIAAAYPGTPSTEITEYIAKYDEIYSEWSPNEKVALEVAIGASIGGARAICSMKHVGLNVAADPLFTVSYSGVNGGLVIMVADDPGMHSSQNEQDSRFYARSSKVPMLEPSDSQECKDFVRYAFEISEQFDCPVIVRLTTRVSHSQSSVEIGDKENFKLKDYVKDANKYVMMPAMARRRHVEVEKRMAALREFSNSSELNKIELDSEEVGIITSGISYQYVKEAAPNASILKIGMVHPIPEKMISEFASKVKTLYVVEELEPFFENQILKMGIKVTGKQKLPVMGELNAQLIAEKLFDRKFEASQQVQAGQPIPVRPPVMCPGCPHRGMYYVLKKLKLNVSGDIGCYTLGALPPNECMDTCICMGASIGVAHGMEKARGSEFRKKTVAVIGDSTFIHSGITGLIDVVYNKGNSTVMILDNSITGMTGHQHNPTTGFTIKGEPTRQVDLELLCKAVGIERVTVVDPFDVKELEKVVKAEIEADEPSVIISQRPCALLKSVKFEGSRKISREKCKTCRACMKIGCPAIVDKKDHLEINPALCVGCKLCTKVCSFDAIERMDT</sequence>